<feature type="compositionally biased region" description="Polar residues" evidence="1">
    <location>
        <begin position="7"/>
        <end position="21"/>
    </location>
</feature>
<dbReference type="AlphaFoldDB" id="A0A6J3M6L7"/>
<reference evidence="3" key="3">
    <citation type="submission" date="2025-08" db="UniProtKB">
        <authorList>
            <consortium name="RefSeq"/>
        </authorList>
    </citation>
    <scope>IDENTIFICATION</scope>
    <source>
        <strain evidence="3">CBS 342.82</strain>
    </source>
</reference>
<gene>
    <name evidence="3" type="ORF">K489DRAFT_337070</name>
</gene>
<name>A0A6J3M6L7_9PEZI</name>
<proteinExistence type="predicted"/>
<protein>
    <submittedName>
        <fullName evidence="3">Uncharacterized protein</fullName>
    </submittedName>
</protein>
<reference evidence="3" key="1">
    <citation type="submission" date="2020-01" db="EMBL/GenBank/DDBJ databases">
        <authorList>
            <consortium name="DOE Joint Genome Institute"/>
            <person name="Haridas S."/>
            <person name="Albert R."/>
            <person name="Binder M."/>
            <person name="Bloem J."/>
            <person name="Labutti K."/>
            <person name="Salamov A."/>
            <person name="Andreopoulos B."/>
            <person name="Baker S.E."/>
            <person name="Barry K."/>
            <person name="Bills G."/>
            <person name="Bluhm B.H."/>
            <person name="Cannon C."/>
            <person name="Castanera R."/>
            <person name="Culley D.E."/>
            <person name="Daum C."/>
            <person name="Ezra D."/>
            <person name="Gonzalez J.B."/>
            <person name="Henrissat B."/>
            <person name="Kuo A."/>
            <person name="Liang C."/>
            <person name="Lipzen A."/>
            <person name="Lutzoni F."/>
            <person name="Magnuson J."/>
            <person name="Mondo S."/>
            <person name="Nolan M."/>
            <person name="Ohm R."/>
            <person name="Pangilinan J."/>
            <person name="Park H.-J."/>
            <person name="Ramirez L."/>
            <person name="Alfaro M."/>
            <person name="Sun H."/>
            <person name="Tritt A."/>
            <person name="Yoshinaga Y."/>
            <person name="Zwiers L.-H."/>
            <person name="Turgeon B.G."/>
            <person name="Goodwin S.B."/>
            <person name="Spatafora J.W."/>
            <person name="Crous P.W."/>
            <person name="Grigoriev I.V."/>
        </authorList>
    </citation>
    <scope>NUCLEOTIDE SEQUENCE</scope>
    <source>
        <strain evidence="3">CBS 342.82</strain>
    </source>
</reference>
<organism evidence="3">
    <name type="scientific">Dissoconium aciculare CBS 342.82</name>
    <dbReference type="NCBI Taxonomy" id="1314786"/>
    <lineage>
        <taxon>Eukaryota</taxon>
        <taxon>Fungi</taxon>
        <taxon>Dikarya</taxon>
        <taxon>Ascomycota</taxon>
        <taxon>Pezizomycotina</taxon>
        <taxon>Dothideomycetes</taxon>
        <taxon>Dothideomycetidae</taxon>
        <taxon>Mycosphaerellales</taxon>
        <taxon>Dissoconiaceae</taxon>
        <taxon>Dissoconium</taxon>
    </lineage>
</organism>
<feature type="non-terminal residue" evidence="3">
    <location>
        <position position="308"/>
    </location>
</feature>
<sequence>MADDETALSSPGSTGAANGTKASKDRACPFCGQAFTSSSLGRHLDLYIKPKNPKPADGVHDVDEIRKIRGGITRRQPRTSTKGANAGAGPGSNDGPNAANHDNSRRSESVATANWLTTGVINDLPPRSTTQTHADIHISGQAQRMQEMRRHVDGSKLPRPEYESESMSKLQEAAELGRAAEMALREVLGSLEAAQKRTKPTTLFEDFDFFSLSFPGLCLAVLPAPRTLFCVTPFPSADSWSIGPPGLRQFEALSKCLRVKAGASPRTDLVTDDMVVKHQSHLAATWEHWQTMSESEQTSTWNLEILRS</sequence>
<dbReference type="OrthoDB" id="3905365at2759"/>
<feature type="compositionally biased region" description="Basic and acidic residues" evidence="1">
    <location>
        <begin position="146"/>
        <end position="162"/>
    </location>
</feature>
<dbReference type="RefSeq" id="XP_033460574.1">
    <property type="nucleotide sequence ID" value="XM_033602215.1"/>
</dbReference>
<evidence type="ECO:0000256" key="1">
    <source>
        <dbReference type="SAM" id="MobiDB-lite"/>
    </source>
</evidence>
<feature type="compositionally biased region" description="Basic and acidic residues" evidence="1">
    <location>
        <begin position="57"/>
        <end position="67"/>
    </location>
</feature>
<evidence type="ECO:0000313" key="2">
    <source>
        <dbReference type="Proteomes" id="UP000504637"/>
    </source>
</evidence>
<keyword evidence="2" id="KW-1185">Reference proteome</keyword>
<reference evidence="3" key="2">
    <citation type="submission" date="2020-04" db="EMBL/GenBank/DDBJ databases">
        <authorList>
            <consortium name="NCBI Genome Project"/>
        </authorList>
    </citation>
    <scope>NUCLEOTIDE SEQUENCE</scope>
    <source>
        <strain evidence="3">CBS 342.82</strain>
    </source>
</reference>
<dbReference type="GeneID" id="54360015"/>
<feature type="region of interest" description="Disordered" evidence="1">
    <location>
        <begin position="1"/>
        <end position="27"/>
    </location>
</feature>
<evidence type="ECO:0000313" key="3">
    <source>
        <dbReference type="RefSeq" id="XP_033460574.1"/>
    </source>
</evidence>
<feature type="region of interest" description="Disordered" evidence="1">
    <location>
        <begin position="141"/>
        <end position="164"/>
    </location>
</feature>
<feature type="region of interest" description="Disordered" evidence="1">
    <location>
        <begin position="50"/>
        <end position="109"/>
    </location>
</feature>
<dbReference type="Proteomes" id="UP000504637">
    <property type="component" value="Unplaced"/>
</dbReference>
<accession>A0A6J3M6L7</accession>